<dbReference type="Gene3D" id="2.60.40.60">
    <property type="entry name" value="Cadherins"/>
    <property type="match status" value="2"/>
</dbReference>
<dbReference type="InterPro" id="IPR026444">
    <property type="entry name" value="Secre_tail"/>
</dbReference>
<dbReference type="InterPro" id="IPR032675">
    <property type="entry name" value="LRR_dom_sf"/>
</dbReference>
<dbReference type="PANTHER" id="PTHR24026:SF126">
    <property type="entry name" value="PROTOCADHERIN FAT 4"/>
    <property type="match status" value="1"/>
</dbReference>
<evidence type="ECO:0000256" key="1">
    <source>
        <dbReference type="ARBA" id="ARBA00022692"/>
    </source>
</evidence>
<keyword evidence="2" id="KW-0472">Membrane</keyword>
<keyword evidence="1" id="KW-0812">Transmembrane</keyword>
<dbReference type="Gene3D" id="3.80.10.10">
    <property type="entry name" value="Ribonuclease Inhibitor"/>
    <property type="match status" value="1"/>
</dbReference>
<geneLocation type="plasmid" evidence="4 5">
    <name>pFA1</name>
</geneLocation>
<evidence type="ECO:0000256" key="2">
    <source>
        <dbReference type="ARBA" id="ARBA00022989"/>
    </source>
</evidence>
<dbReference type="InterPro" id="IPR002126">
    <property type="entry name" value="Cadherin-like_dom"/>
</dbReference>
<sequence length="1365" mass="147886">MNSKSIFRILSLTLCLLKISLLGYGQKVAKTHKEAFESLFDNTDGPHWRVANDKATLIQTLENNSTNPRIELTKGYLGREAVLVDLSGNRLKGSVPENFFKCDPDDYPGVILPSVVFKLRVPFLDLGHNEIDDISGELMMMGGANTLEEVYLDHNRLTHFSMKSDRKIVARLGGTGGWGIRNVLDLSQNEISGITGKDLMATSADNIIGTSIRHVDVANNRMDFKALNILVQQVLFGANDSRSHWSDMLQLSDITYAPQKKLGDKRDAVTLDNGVNHELSFSLRDGGNKYTWLLNGKAVPGADGKTLPILDFGPEQGGIYTCAVTNEALPGLVIESVDMPVWAKKEGNQAPNSISLSRDKAVATTPAFSVIATLSGSDPDGDVLSFRLVDEENHPYNSSFRIKDGNTLISSEELFERDFLTEYKIKVQAYDAFGGTLDKVFVIKRVNLPEGAKLANEFSLSSFDVSENEDAVVEVGSIALNSYSTRWQVDGRTMRRIEERVDLLGQYTLSLPAGLQDNDWFEVKDGKLLTKKTFNYEQQKTLTVSVKATHKDNPEIFSTQLFTVRVTDVNDAPSVVALSNNVIKDNDSAGKIVGTLLSSDEDPGDLKFKFSLSPGTSNASAFTVQNQFLRTRKKLEAGLYNLQVRATDPHGAFVDQPLKVVVLQTDEDGEVNKKAAEIMYTDDLSLRVGDPALVLKGYSTSDAKVSYSLVEGAGVIRIDGAEIKALAPGTAKVKASVAETEFFLSAEKVFTVTVNPKNVKSIPEIKDFDDLHLSLSDGKTRLTAHSNSGAKVEYTIVSGTETLTLDEPYIIPKKVGTAKIKATVRETDNFATANKTITVTIKSDGTKTTPTIYDWKDFSITLGSNAVVLGAHSDSDAKVVYEVVSGASHIQLQGNRVTAKTAGTATLKASVASTDTYSFAEKTVQVTVKAAGSKTTPTISDWEDFSITLGSNAVVLGAHSDSDAKVVYEVVSGASHIQLQGNRVTAKTAGTATLKASVASTDIYSFAEKTVQVTVKAAGSKTTPTISDWEDFSITLGGNTVVLGAHSDSDAKVVYEVVSGASHIQLQGNRVTAKTAGTATLKASVMETEKYKSFEKTVTVTITETAQLKESVITNFDNQIHRLNEGTFSLAAYTNSTAKVRYEVIEGMDLLHINGAIATLISAGTVKIRAYVEATGEYSSAEKTASIRIIATDEMLETQILGFDDLEKNMSDNAFALTAYSESPAKVNYEIVSGAEVVSLDGITITPLTPGLASVRAFVDATDNYEAVEKTIVIRINTVTAIGSSGKRMCLYPNPVSEVLQIKTAHVDEKAEVTVFDQNGKVLLKENLSVQGDAYRLNVTELHPGIYRIVLRTEKEVITGTISKK</sequence>
<feature type="domain" description="Cadherin" evidence="3">
    <location>
        <begin position="348"/>
        <end position="472"/>
    </location>
</feature>
<dbReference type="GO" id="GO:0005886">
    <property type="term" value="C:plasma membrane"/>
    <property type="evidence" value="ECO:0007669"/>
    <property type="project" value="UniProtKB-SubCell"/>
</dbReference>
<keyword evidence="5" id="KW-1185">Reference proteome</keyword>
<keyword evidence="2" id="KW-1133">Transmembrane helix</keyword>
<keyword evidence="4" id="KW-0614">Plasmid</keyword>
<dbReference type="CDD" id="cd11304">
    <property type="entry name" value="Cadherin_repeat"/>
    <property type="match status" value="2"/>
</dbReference>
<organism evidence="4 5">
    <name type="scientific">Fulvitalea axinellae</name>
    <dbReference type="NCBI Taxonomy" id="1182444"/>
    <lineage>
        <taxon>Bacteria</taxon>
        <taxon>Pseudomonadati</taxon>
        <taxon>Bacteroidota</taxon>
        <taxon>Cytophagia</taxon>
        <taxon>Cytophagales</taxon>
        <taxon>Persicobacteraceae</taxon>
        <taxon>Fulvitalea</taxon>
    </lineage>
</organism>
<reference evidence="4 5" key="1">
    <citation type="submission" date="2021-12" db="EMBL/GenBank/DDBJ databases">
        <title>Genome sequencing of bacteria with rrn-lacking chromosome and rrn-plasmid.</title>
        <authorList>
            <person name="Anda M."/>
            <person name="Iwasaki W."/>
        </authorList>
    </citation>
    <scope>NUCLEOTIDE SEQUENCE [LARGE SCALE GENOMIC DNA]</scope>
    <source>
        <strain evidence="4 5">DSM 100852</strain>
        <plasmid evidence="4 5">pFA1</plasmid>
    </source>
</reference>
<dbReference type="InterPro" id="IPR013783">
    <property type="entry name" value="Ig-like_fold"/>
</dbReference>
<protein>
    <recommendedName>
        <fullName evidence="3">Cadherin domain-containing protein</fullName>
    </recommendedName>
</protein>
<proteinExistence type="predicted"/>
<evidence type="ECO:0000259" key="3">
    <source>
        <dbReference type="PROSITE" id="PS50268"/>
    </source>
</evidence>
<name>A0AAU9CHY3_9BACT</name>
<evidence type="ECO:0000313" key="5">
    <source>
        <dbReference type="Proteomes" id="UP001348817"/>
    </source>
</evidence>
<evidence type="ECO:0000313" key="4">
    <source>
        <dbReference type="EMBL" id="BDD11774.1"/>
    </source>
</evidence>
<accession>A0AAU9CHY3</accession>
<dbReference type="NCBIfam" id="TIGR04183">
    <property type="entry name" value="Por_Secre_tail"/>
    <property type="match status" value="1"/>
</dbReference>
<dbReference type="Pfam" id="PF18962">
    <property type="entry name" value="Por_Secre_tail"/>
    <property type="match status" value="1"/>
</dbReference>
<dbReference type="GO" id="GO:0005509">
    <property type="term" value="F:calcium ion binding"/>
    <property type="evidence" value="ECO:0007669"/>
    <property type="project" value="InterPro"/>
</dbReference>
<feature type="domain" description="Cadherin" evidence="3">
    <location>
        <begin position="507"/>
        <end position="575"/>
    </location>
</feature>
<dbReference type="PANTHER" id="PTHR24026">
    <property type="entry name" value="FAT ATYPICAL CADHERIN-RELATED"/>
    <property type="match status" value="1"/>
</dbReference>
<dbReference type="InterPro" id="IPR036179">
    <property type="entry name" value="Ig-like_dom_sf"/>
</dbReference>
<dbReference type="Proteomes" id="UP001348817">
    <property type="component" value="Plasmid pFA1"/>
</dbReference>
<dbReference type="EMBL" id="AP025315">
    <property type="protein sequence ID" value="BDD11774.1"/>
    <property type="molecule type" value="Genomic_DNA"/>
</dbReference>
<dbReference type="SUPFAM" id="SSF48726">
    <property type="entry name" value="Immunoglobulin"/>
    <property type="match status" value="1"/>
</dbReference>
<dbReference type="GO" id="GO:0007156">
    <property type="term" value="P:homophilic cell adhesion via plasma membrane adhesion molecules"/>
    <property type="evidence" value="ECO:0007669"/>
    <property type="project" value="InterPro"/>
</dbReference>
<dbReference type="PROSITE" id="PS50268">
    <property type="entry name" value="CADHERIN_2"/>
    <property type="match status" value="3"/>
</dbReference>
<feature type="domain" description="Cadherin" evidence="3">
    <location>
        <begin position="583"/>
        <end position="693"/>
    </location>
</feature>
<dbReference type="InterPro" id="IPR015919">
    <property type="entry name" value="Cadherin-like_sf"/>
</dbReference>
<dbReference type="KEGG" id="fax:FUAX_42060"/>
<gene>
    <name evidence="4" type="ORF">FUAX_42060</name>
</gene>
<dbReference type="SUPFAM" id="SSF49313">
    <property type="entry name" value="Cadherin-like"/>
    <property type="match status" value="1"/>
</dbReference>
<dbReference type="Gene3D" id="2.60.40.10">
    <property type="entry name" value="Immunoglobulins"/>
    <property type="match status" value="1"/>
</dbReference>
<dbReference type="SUPFAM" id="SSF52047">
    <property type="entry name" value="RNI-like"/>
    <property type="match status" value="1"/>
</dbReference>